<name>A0A1F8F786_9BACT</name>
<sequence>MNVFESFDLWKIPQMLSGLACYGIRFAMILFAIVVVYTGIRFLLSRGNPTEFNKTKKIFFTVLLGGLVVYGVYTIILTFGSYFGYTNLPYLPLNCS</sequence>
<evidence type="ECO:0000313" key="2">
    <source>
        <dbReference type="EMBL" id="OGN08995.1"/>
    </source>
</evidence>
<dbReference type="EMBL" id="MGJO01000034">
    <property type="protein sequence ID" value="OGN08995.1"/>
    <property type="molecule type" value="Genomic_DNA"/>
</dbReference>
<keyword evidence="1" id="KW-0812">Transmembrane</keyword>
<keyword evidence="1" id="KW-1133">Transmembrane helix</keyword>
<evidence type="ECO:0000313" key="3">
    <source>
        <dbReference type="Proteomes" id="UP000178908"/>
    </source>
</evidence>
<proteinExistence type="predicted"/>
<feature type="transmembrane region" description="Helical" evidence="1">
    <location>
        <begin position="15"/>
        <end position="37"/>
    </location>
</feature>
<dbReference type="Proteomes" id="UP000178908">
    <property type="component" value="Unassembled WGS sequence"/>
</dbReference>
<accession>A0A1F8F786</accession>
<keyword evidence="1" id="KW-0472">Membrane</keyword>
<evidence type="ECO:0000256" key="1">
    <source>
        <dbReference type="SAM" id="Phobius"/>
    </source>
</evidence>
<comment type="caution">
    <text evidence="2">The sequence shown here is derived from an EMBL/GenBank/DDBJ whole genome shotgun (WGS) entry which is preliminary data.</text>
</comment>
<feature type="transmembrane region" description="Helical" evidence="1">
    <location>
        <begin position="58"/>
        <end position="83"/>
    </location>
</feature>
<reference evidence="2 3" key="1">
    <citation type="journal article" date="2016" name="Nat. Commun.">
        <title>Thousands of microbial genomes shed light on interconnected biogeochemical processes in an aquifer system.</title>
        <authorList>
            <person name="Anantharaman K."/>
            <person name="Brown C.T."/>
            <person name="Hug L.A."/>
            <person name="Sharon I."/>
            <person name="Castelle C.J."/>
            <person name="Probst A.J."/>
            <person name="Thomas B.C."/>
            <person name="Singh A."/>
            <person name="Wilkins M.J."/>
            <person name="Karaoz U."/>
            <person name="Brodie E.L."/>
            <person name="Williams K.H."/>
            <person name="Hubbard S.S."/>
            <person name="Banfield J.F."/>
        </authorList>
    </citation>
    <scope>NUCLEOTIDE SEQUENCE [LARGE SCALE GENOMIC DNA]</scope>
</reference>
<gene>
    <name evidence="2" type="ORF">A3C61_00435</name>
</gene>
<dbReference type="AlphaFoldDB" id="A0A1F8F786"/>
<protein>
    <submittedName>
        <fullName evidence="2">Uncharacterized protein</fullName>
    </submittedName>
</protein>
<organism evidence="2 3">
    <name type="scientific">Candidatus Yanofskybacteria bacterium RIFCSPHIGHO2_02_FULL_39_10</name>
    <dbReference type="NCBI Taxonomy" id="1802674"/>
    <lineage>
        <taxon>Bacteria</taxon>
        <taxon>Candidatus Yanofskyibacteriota</taxon>
    </lineage>
</organism>